<name>A0A9X3CAM7_9FLAO</name>
<keyword evidence="3" id="KW-1185">Reference proteome</keyword>
<dbReference type="Gene3D" id="2.30.42.10">
    <property type="match status" value="1"/>
</dbReference>
<evidence type="ECO:0000313" key="2">
    <source>
        <dbReference type="EMBL" id="MCV9934617.1"/>
    </source>
</evidence>
<feature type="domain" description="PDZ" evidence="1">
    <location>
        <begin position="10"/>
        <end position="71"/>
    </location>
</feature>
<evidence type="ECO:0000313" key="3">
    <source>
        <dbReference type="Proteomes" id="UP001151133"/>
    </source>
</evidence>
<dbReference type="RefSeq" id="WP_264288784.1">
    <property type="nucleotide sequence ID" value="NZ_JAOZEV010000031.1"/>
</dbReference>
<dbReference type="SUPFAM" id="SSF50156">
    <property type="entry name" value="PDZ domain-like"/>
    <property type="match status" value="1"/>
</dbReference>
<gene>
    <name evidence="2" type="ORF">OIU80_20230</name>
</gene>
<comment type="caution">
    <text evidence="2">The sequence shown here is derived from an EMBL/GenBank/DDBJ whole genome shotgun (WGS) entry which is preliminary data.</text>
</comment>
<reference evidence="2" key="1">
    <citation type="submission" date="2022-10" db="EMBL/GenBank/DDBJ databases">
        <title>Two novel species of Flavobacterium.</title>
        <authorList>
            <person name="Liu Q."/>
            <person name="Xin Y.-H."/>
        </authorList>
    </citation>
    <scope>NUCLEOTIDE SEQUENCE</scope>
    <source>
        <strain evidence="2">LS1R47</strain>
    </source>
</reference>
<sequence length="127" mass="14293">MTSKEVSTFKIINVAPDSQAEKCGLVKNDIILKVNSIYVNDITETILKHKIGDKIDLTILRDSKEITKEVILGSISDNYKVDAILLLANYYNIKETTPKKHCIILLRPQKMAVQLPCTHLGKSIRTI</sequence>
<accession>A0A9X3CAM7</accession>
<proteinExistence type="predicted"/>
<dbReference type="InterPro" id="IPR001478">
    <property type="entry name" value="PDZ"/>
</dbReference>
<dbReference type="InterPro" id="IPR036034">
    <property type="entry name" value="PDZ_sf"/>
</dbReference>
<dbReference type="AlphaFoldDB" id="A0A9X3CAM7"/>
<dbReference type="EMBL" id="JAOZEV010000031">
    <property type="protein sequence ID" value="MCV9934617.1"/>
    <property type="molecule type" value="Genomic_DNA"/>
</dbReference>
<organism evidence="2 3">
    <name type="scientific">Flavobacterium frigoritolerans</name>
    <dbReference type="NCBI Taxonomy" id="2987686"/>
    <lineage>
        <taxon>Bacteria</taxon>
        <taxon>Pseudomonadati</taxon>
        <taxon>Bacteroidota</taxon>
        <taxon>Flavobacteriia</taxon>
        <taxon>Flavobacteriales</taxon>
        <taxon>Flavobacteriaceae</taxon>
        <taxon>Flavobacterium</taxon>
    </lineage>
</organism>
<dbReference type="Pfam" id="PF13180">
    <property type="entry name" value="PDZ_2"/>
    <property type="match status" value="1"/>
</dbReference>
<dbReference type="Proteomes" id="UP001151133">
    <property type="component" value="Unassembled WGS sequence"/>
</dbReference>
<evidence type="ECO:0000259" key="1">
    <source>
        <dbReference type="Pfam" id="PF13180"/>
    </source>
</evidence>
<protein>
    <submittedName>
        <fullName evidence="2">PDZ domain-containing protein</fullName>
    </submittedName>
</protein>